<feature type="signal peptide" evidence="5">
    <location>
        <begin position="1"/>
        <end position="25"/>
    </location>
</feature>
<dbReference type="eggNOG" id="COG0793">
    <property type="taxonomic scope" value="Bacteria"/>
</dbReference>
<dbReference type="AlphaFoldDB" id="M7N8B7"/>
<evidence type="ECO:0000313" key="7">
    <source>
        <dbReference type="EMBL" id="EMR03456.1"/>
    </source>
</evidence>
<evidence type="ECO:0000259" key="6">
    <source>
        <dbReference type="PROSITE" id="PS50106"/>
    </source>
</evidence>
<feature type="domain" description="PDZ" evidence="6">
    <location>
        <begin position="240"/>
        <end position="325"/>
    </location>
</feature>
<organism evidence="7 8">
    <name type="scientific">Cesiribacter andamanensis AMV16</name>
    <dbReference type="NCBI Taxonomy" id="1279009"/>
    <lineage>
        <taxon>Bacteria</taxon>
        <taxon>Pseudomonadati</taxon>
        <taxon>Bacteroidota</taxon>
        <taxon>Cytophagia</taxon>
        <taxon>Cytophagales</taxon>
        <taxon>Cesiribacteraceae</taxon>
        <taxon>Cesiribacter</taxon>
    </lineage>
</organism>
<dbReference type="Pfam" id="PF17804">
    <property type="entry name" value="TSP_NTD"/>
    <property type="match status" value="1"/>
</dbReference>
<evidence type="ECO:0000256" key="2">
    <source>
        <dbReference type="ARBA" id="ARBA00022670"/>
    </source>
</evidence>
<dbReference type="GO" id="GO:0007165">
    <property type="term" value="P:signal transduction"/>
    <property type="evidence" value="ECO:0007669"/>
    <property type="project" value="TreeGrafter"/>
</dbReference>
<proteinExistence type="inferred from homology"/>
<dbReference type="InterPro" id="IPR029045">
    <property type="entry name" value="ClpP/crotonase-like_dom_sf"/>
</dbReference>
<dbReference type="OrthoDB" id="9812068at2"/>
<gene>
    <name evidence="7" type="primary">prc_1</name>
    <name evidence="7" type="ORF">ADICEAN_01389</name>
</gene>
<accession>M7N8B7</accession>
<evidence type="ECO:0000256" key="3">
    <source>
        <dbReference type="ARBA" id="ARBA00022801"/>
    </source>
</evidence>
<dbReference type="SUPFAM" id="SSF50156">
    <property type="entry name" value="PDZ domain-like"/>
    <property type="match status" value="1"/>
</dbReference>
<comment type="caution">
    <text evidence="7">The sequence shown here is derived from an EMBL/GenBank/DDBJ whole genome shotgun (WGS) entry which is preliminary data.</text>
</comment>
<dbReference type="PANTHER" id="PTHR32060">
    <property type="entry name" value="TAIL-SPECIFIC PROTEASE"/>
    <property type="match status" value="1"/>
</dbReference>
<dbReference type="GO" id="GO:0004252">
    <property type="term" value="F:serine-type endopeptidase activity"/>
    <property type="evidence" value="ECO:0007669"/>
    <property type="project" value="UniProtKB-EC"/>
</dbReference>
<dbReference type="InterPro" id="IPR004447">
    <property type="entry name" value="Peptidase_S41A"/>
</dbReference>
<name>M7N8B7_9BACT</name>
<keyword evidence="4" id="KW-0720">Serine protease</keyword>
<evidence type="ECO:0000313" key="8">
    <source>
        <dbReference type="Proteomes" id="UP000011910"/>
    </source>
</evidence>
<dbReference type="SMART" id="SM00245">
    <property type="entry name" value="TSPc"/>
    <property type="match status" value="1"/>
</dbReference>
<dbReference type="Proteomes" id="UP000011910">
    <property type="component" value="Unassembled WGS sequence"/>
</dbReference>
<evidence type="ECO:0000256" key="1">
    <source>
        <dbReference type="ARBA" id="ARBA00009179"/>
    </source>
</evidence>
<protein>
    <submittedName>
        <fullName evidence="7">Tail-specific protease</fullName>
        <ecNumber evidence="7">3.4.21.102</ecNumber>
    </submittedName>
</protein>
<evidence type="ECO:0000256" key="5">
    <source>
        <dbReference type="SAM" id="SignalP"/>
    </source>
</evidence>
<dbReference type="MEROPS" id="S41.001"/>
<dbReference type="STRING" id="1279009.ADICEAN_01389"/>
<dbReference type="EMBL" id="AODQ01000025">
    <property type="protein sequence ID" value="EMR03456.1"/>
    <property type="molecule type" value="Genomic_DNA"/>
</dbReference>
<keyword evidence="8" id="KW-1185">Reference proteome</keyword>
<dbReference type="Gene3D" id="2.30.42.10">
    <property type="match status" value="1"/>
</dbReference>
<keyword evidence="2 7" id="KW-0645">Protease</keyword>
<dbReference type="InterPro" id="IPR005151">
    <property type="entry name" value="Tail-specific_protease"/>
</dbReference>
<dbReference type="EC" id="3.4.21.102" evidence="7"/>
<dbReference type="InterPro" id="IPR001478">
    <property type="entry name" value="PDZ"/>
</dbReference>
<evidence type="ECO:0000256" key="4">
    <source>
        <dbReference type="ARBA" id="ARBA00022825"/>
    </source>
</evidence>
<dbReference type="Pfam" id="PF03572">
    <property type="entry name" value="Peptidase_S41"/>
    <property type="match status" value="1"/>
</dbReference>
<dbReference type="CDD" id="cd07560">
    <property type="entry name" value="Peptidase_S41_CPP"/>
    <property type="match status" value="1"/>
</dbReference>
<feature type="chain" id="PRO_5004082007" evidence="5">
    <location>
        <begin position="26"/>
        <end position="692"/>
    </location>
</feature>
<dbReference type="Gene3D" id="3.90.226.10">
    <property type="entry name" value="2-enoyl-CoA Hydratase, Chain A, domain 1"/>
    <property type="match status" value="1"/>
</dbReference>
<dbReference type="SUPFAM" id="SSF52096">
    <property type="entry name" value="ClpP/crotonase"/>
    <property type="match status" value="1"/>
</dbReference>
<dbReference type="InterPro" id="IPR036034">
    <property type="entry name" value="PDZ_sf"/>
</dbReference>
<dbReference type="InterPro" id="IPR040573">
    <property type="entry name" value="TSP_N"/>
</dbReference>
<keyword evidence="5" id="KW-0732">Signal</keyword>
<dbReference type="PROSITE" id="PS50106">
    <property type="entry name" value="PDZ"/>
    <property type="match status" value="1"/>
</dbReference>
<dbReference type="GO" id="GO:0030288">
    <property type="term" value="C:outer membrane-bounded periplasmic space"/>
    <property type="evidence" value="ECO:0007669"/>
    <property type="project" value="TreeGrafter"/>
</dbReference>
<dbReference type="SMART" id="SM00228">
    <property type="entry name" value="PDZ"/>
    <property type="match status" value="1"/>
</dbReference>
<comment type="similarity">
    <text evidence="1">Belongs to the peptidase S41A family.</text>
</comment>
<sequence>MQQYLRSIWGVGALLLLLLAQPAVAQKRGDACAKARQLLHTIRTYHVAPPAADSLFGERVLQQFVGILDPYGLYLTRQEVDQLRPHFSSLEAQSTQGKCGFVEESVRLFMRQYRFADSLRQALLRQPFHWQQADTLYLTITTTPPLAASRQELALRWQRQLKYMVLQEAYSDSGGESLRLSNQQALQTRVLERLNCRRSRMLDTPGGLQDYVEESLLEALASSFDPHTNFLPASIKQQFEASLSVEAESFGIELEENRQGDVQIGQLVPGGPAWKSNELHQGDVLLQLRPKRGGTKSFSCTNLEEAARLLNDATHRHVFLTVRKQNGKTKTVELVKEKLQVEENAVQSFILTGERKIGYLSLPGFYTQWDEQGRERGCAQDVARELLKMKREGIEGLILDLRFNGGGSVQEALNLAGIFIDEGPLGIEHSRGEAPRLLRDLNRGTLFDAPLLVLVNGFSASASEILARSLQNYNRALVVGSKTYGKASMQSLIPLDASASSSWGAHTRSDFVKVTISRYYDLKGATYQYHGVLPDVLLEDGLAVLGQHESAYPTALQPDAIQKKVVYQPLPPLPVQDIALRSQRRLQQNTHYHRQLEQARQLEASTRKGFPLRLSPEEFRQDYAWLNNLMGTEEEQEVQPDFDLSPLGTGQPRLIQSPEQKEAEEQLVKDLRQDAWLGECYHIMLDLLGIVK</sequence>
<dbReference type="GO" id="GO:0006508">
    <property type="term" value="P:proteolysis"/>
    <property type="evidence" value="ECO:0007669"/>
    <property type="project" value="UniProtKB-KW"/>
</dbReference>
<dbReference type="RefSeq" id="WP_009194789.1">
    <property type="nucleotide sequence ID" value="NZ_AODQ01000025.1"/>
</dbReference>
<keyword evidence="3 7" id="KW-0378">Hydrolase</keyword>
<dbReference type="PANTHER" id="PTHR32060:SF22">
    <property type="entry name" value="CARBOXYL-TERMINAL-PROCESSING PEPTIDASE 3, CHLOROPLASTIC"/>
    <property type="match status" value="1"/>
</dbReference>
<reference evidence="7 8" key="1">
    <citation type="journal article" date="2013" name="Genome Announc.">
        <title>Draft Genome Sequence of Cesiribacter andamanensis Strain AMV16T, Isolated from a Soil Sample from a Mud Volcano in the Andaman Islands, India.</title>
        <authorList>
            <person name="Shivaji S."/>
            <person name="Ara S."/>
            <person name="Begum Z."/>
            <person name="Srinivas T.N."/>
            <person name="Singh A."/>
            <person name="Kumar Pinnaka A."/>
        </authorList>
    </citation>
    <scope>NUCLEOTIDE SEQUENCE [LARGE SCALE GENOMIC DNA]</scope>
    <source>
        <strain evidence="7 8">AMV16</strain>
    </source>
</reference>